<dbReference type="GO" id="GO:0006355">
    <property type="term" value="P:regulation of DNA-templated transcription"/>
    <property type="evidence" value="ECO:0007669"/>
    <property type="project" value="TreeGrafter"/>
</dbReference>
<name>A0A8H2VPF5_9HELO</name>
<reference evidence="3" key="1">
    <citation type="submission" date="2020-10" db="EMBL/GenBank/DDBJ databases">
        <authorList>
            <person name="Kusch S."/>
        </authorList>
    </citation>
    <scope>NUCLEOTIDE SEQUENCE</scope>
    <source>
        <strain evidence="3">SwB9</strain>
    </source>
</reference>
<dbReference type="GO" id="GO:0006307">
    <property type="term" value="P:DNA alkylation repair"/>
    <property type="evidence" value="ECO:0007669"/>
    <property type="project" value="InterPro"/>
</dbReference>
<feature type="region of interest" description="Disordered" evidence="1">
    <location>
        <begin position="243"/>
        <end position="298"/>
    </location>
</feature>
<sequence>MPPKRPPIPRPTHFLCIPVTTPSSRAQLQSSLSIFKADVSASSTLPSSPPSKSTPPTHPQIPSSAIRPPSTLHLTLHILNLSTPSKLSTAIKILHSLFDEDDEHQSQNQSQNQNHSSNTNPAPQSKKSPRSLRTLLPLPPLTLHSLKSMHGPHSTSILYTSPLDPEKHLQTFCEAVRERFIDAGFVVPGTERGGKEREKERDLLLHATIVNTIYIPRGYEHEHEHAGPAPGRERKNARGIEIEVEGGSYSGTQTGNESKIKNTKEKTQKSHTLPKPPNRPPQPPKPLKPNKPTKPKPRLKFNAREILSRYANFTWMRDMRIEKVAICRMGAKKKGDEDGDEEYEVEAEVEVPWV</sequence>
<feature type="compositionally biased region" description="Low complexity" evidence="1">
    <location>
        <begin position="106"/>
        <end position="118"/>
    </location>
</feature>
<dbReference type="InterPro" id="IPR009210">
    <property type="entry name" value="ASCC1"/>
</dbReference>
<evidence type="ECO:0000256" key="1">
    <source>
        <dbReference type="SAM" id="MobiDB-lite"/>
    </source>
</evidence>
<proteinExistence type="predicted"/>
<accession>A0A8H2VPF5</accession>
<gene>
    <name evidence="3" type="ORF">SCLTRI_LOCUS2435</name>
</gene>
<dbReference type="InterPro" id="IPR019510">
    <property type="entry name" value="AKAP7-like_phosphoesterase"/>
</dbReference>
<dbReference type="PANTHER" id="PTHR13360:SF1">
    <property type="entry name" value="ACTIVATING SIGNAL COINTEGRATOR 1 COMPLEX SUBUNIT 1"/>
    <property type="match status" value="1"/>
</dbReference>
<dbReference type="PANTHER" id="PTHR13360">
    <property type="entry name" value="ACTIVATING SIGNAL COINTEGRATOR 1 COMPLEX SUBUNIT 1"/>
    <property type="match status" value="1"/>
</dbReference>
<feature type="compositionally biased region" description="Pro residues" evidence="1">
    <location>
        <begin position="274"/>
        <end position="289"/>
    </location>
</feature>
<feature type="region of interest" description="Disordered" evidence="1">
    <location>
        <begin position="101"/>
        <end position="134"/>
    </location>
</feature>
<feature type="region of interest" description="Disordered" evidence="1">
    <location>
        <begin position="41"/>
        <end position="68"/>
    </location>
</feature>
<dbReference type="Gene3D" id="3.90.1140.10">
    <property type="entry name" value="Cyclic phosphodiesterase"/>
    <property type="match status" value="1"/>
</dbReference>
<feature type="compositionally biased region" description="Basic and acidic residues" evidence="1">
    <location>
        <begin position="258"/>
        <end position="268"/>
    </location>
</feature>
<feature type="compositionally biased region" description="Pro residues" evidence="1">
    <location>
        <begin position="47"/>
        <end position="59"/>
    </location>
</feature>
<dbReference type="EMBL" id="CAJHIA010000008">
    <property type="protein sequence ID" value="CAD6442519.1"/>
    <property type="molecule type" value="Genomic_DNA"/>
</dbReference>
<evidence type="ECO:0000313" key="3">
    <source>
        <dbReference type="EMBL" id="CAD6442519.1"/>
    </source>
</evidence>
<dbReference type="GO" id="GO:0005634">
    <property type="term" value="C:nucleus"/>
    <property type="evidence" value="ECO:0007669"/>
    <property type="project" value="TreeGrafter"/>
</dbReference>
<comment type="caution">
    <text evidence="3">The sequence shown here is derived from an EMBL/GenBank/DDBJ whole genome shotgun (WGS) entry which is preliminary data.</text>
</comment>
<organism evidence="3 4">
    <name type="scientific">Sclerotinia trifoliorum</name>
    <dbReference type="NCBI Taxonomy" id="28548"/>
    <lineage>
        <taxon>Eukaryota</taxon>
        <taxon>Fungi</taxon>
        <taxon>Dikarya</taxon>
        <taxon>Ascomycota</taxon>
        <taxon>Pezizomycotina</taxon>
        <taxon>Leotiomycetes</taxon>
        <taxon>Helotiales</taxon>
        <taxon>Sclerotiniaceae</taxon>
        <taxon>Sclerotinia</taxon>
    </lineage>
</organism>
<feature type="domain" description="A-kinase anchor protein 7-like phosphoesterase" evidence="2">
    <location>
        <begin position="11"/>
        <end position="349"/>
    </location>
</feature>
<dbReference type="AlphaFoldDB" id="A0A8H2VPF5"/>
<dbReference type="Proteomes" id="UP000624404">
    <property type="component" value="Unassembled WGS sequence"/>
</dbReference>
<dbReference type="OrthoDB" id="277832at2759"/>
<evidence type="ECO:0000259" key="2">
    <source>
        <dbReference type="Pfam" id="PF10469"/>
    </source>
</evidence>
<keyword evidence="4" id="KW-1185">Reference proteome</keyword>
<evidence type="ECO:0000313" key="4">
    <source>
        <dbReference type="Proteomes" id="UP000624404"/>
    </source>
</evidence>
<protein>
    <submittedName>
        <fullName evidence="3">Ed94cd7d-ad7a-480c-a19f-f03853aa1944-CDS</fullName>
    </submittedName>
</protein>
<dbReference type="Pfam" id="PF10469">
    <property type="entry name" value="AKAP7_NLS"/>
    <property type="match status" value="1"/>
</dbReference>